<dbReference type="InterPro" id="IPR007278">
    <property type="entry name" value="DUF397"/>
</dbReference>
<comment type="caution">
    <text evidence="2">The sequence shown here is derived from an EMBL/GenBank/DDBJ whole genome shotgun (WGS) entry which is preliminary data.</text>
</comment>
<protein>
    <submittedName>
        <fullName evidence="2">DUF397 domain-containing protein</fullName>
    </submittedName>
</protein>
<accession>A0A6N9U9W7</accession>
<evidence type="ECO:0000259" key="1">
    <source>
        <dbReference type="Pfam" id="PF04149"/>
    </source>
</evidence>
<dbReference type="Pfam" id="PF04149">
    <property type="entry name" value="DUF397"/>
    <property type="match status" value="1"/>
</dbReference>
<gene>
    <name evidence="2" type="ORF">G3I29_29015</name>
</gene>
<reference evidence="2 3" key="1">
    <citation type="submission" date="2020-01" db="EMBL/GenBank/DDBJ databases">
        <title>Insect and environment-associated Actinomycetes.</title>
        <authorList>
            <person name="Currrie C."/>
            <person name="Chevrette M."/>
            <person name="Carlson C."/>
            <person name="Stubbendieck R."/>
            <person name="Wendt-Pienkowski E."/>
        </authorList>
    </citation>
    <scope>NUCLEOTIDE SEQUENCE [LARGE SCALE GENOMIC DNA]</scope>
    <source>
        <strain evidence="2 3">SID11342</strain>
    </source>
</reference>
<dbReference type="AlphaFoldDB" id="A0A6N9U9W7"/>
<dbReference type="Proteomes" id="UP000471293">
    <property type="component" value="Unassembled WGS sequence"/>
</dbReference>
<organism evidence="2 3">
    <name type="scientific">Streptomyces halstedii</name>
    <dbReference type="NCBI Taxonomy" id="1944"/>
    <lineage>
        <taxon>Bacteria</taxon>
        <taxon>Bacillati</taxon>
        <taxon>Actinomycetota</taxon>
        <taxon>Actinomycetes</taxon>
        <taxon>Kitasatosporales</taxon>
        <taxon>Streptomycetaceae</taxon>
        <taxon>Streptomyces</taxon>
    </lineage>
</organism>
<sequence>MVPTPTRKEASKQLLLAHAGVAVPAPRGISEVRDSKRPQGPVLVFRASAWFAFVNELKANLPA</sequence>
<evidence type="ECO:0000313" key="2">
    <source>
        <dbReference type="EMBL" id="NEA19442.1"/>
    </source>
</evidence>
<evidence type="ECO:0000313" key="3">
    <source>
        <dbReference type="Proteomes" id="UP000471293"/>
    </source>
</evidence>
<name>A0A6N9U9W7_STRHA</name>
<dbReference type="EMBL" id="JAAGLQ010000616">
    <property type="protein sequence ID" value="NEA19442.1"/>
    <property type="molecule type" value="Genomic_DNA"/>
</dbReference>
<proteinExistence type="predicted"/>
<feature type="domain" description="DUF397" evidence="1">
    <location>
        <begin position="30"/>
        <end position="58"/>
    </location>
</feature>
<dbReference type="RefSeq" id="WP_164348845.1">
    <property type="nucleotide sequence ID" value="NZ_JAAGLQ010000616.1"/>
</dbReference>